<protein>
    <submittedName>
        <fullName evidence="8">MFS transporter</fullName>
    </submittedName>
</protein>
<dbReference type="EMBL" id="CP045929">
    <property type="protein sequence ID" value="QGK70121.1"/>
    <property type="molecule type" value="Genomic_DNA"/>
</dbReference>
<keyword evidence="2" id="KW-1003">Cell membrane</keyword>
<evidence type="ECO:0000256" key="2">
    <source>
        <dbReference type="ARBA" id="ARBA00022475"/>
    </source>
</evidence>
<evidence type="ECO:0000256" key="6">
    <source>
        <dbReference type="SAM" id="Phobius"/>
    </source>
</evidence>
<feature type="transmembrane region" description="Helical" evidence="6">
    <location>
        <begin position="390"/>
        <end position="411"/>
    </location>
</feature>
<feature type="transmembrane region" description="Helical" evidence="6">
    <location>
        <begin position="305"/>
        <end position="322"/>
    </location>
</feature>
<dbReference type="GO" id="GO:0022857">
    <property type="term" value="F:transmembrane transporter activity"/>
    <property type="evidence" value="ECO:0007669"/>
    <property type="project" value="InterPro"/>
</dbReference>
<keyword evidence="9" id="KW-1185">Reference proteome</keyword>
<comment type="subcellular location">
    <subcellularLocation>
        <location evidence="1">Cell membrane</location>
        <topology evidence="1">Multi-pass membrane protein</topology>
    </subcellularLocation>
</comment>
<dbReference type="KEGG" id="sace:GIY23_11820"/>
<feature type="transmembrane region" description="Helical" evidence="6">
    <location>
        <begin position="363"/>
        <end position="384"/>
    </location>
</feature>
<dbReference type="PANTHER" id="PTHR43124:SF3">
    <property type="entry name" value="CHLORAMPHENICOL EFFLUX PUMP RV0191"/>
    <property type="match status" value="1"/>
</dbReference>
<dbReference type="PROSITE" id="PS50850">
    <property type="entry name" value="MFS"/>
    <property type="match status" value="1"/>
</dbReference>
<dbReference type="GO" id="GO:0005886">
    <property type="term" value="C:plasma membrane"/>
    <property type="evidence" value="ECO:0007669"/>
    <property type="project" value="UniProtKB-SubCell"/>
</dbReference>
<feature type="transmembrane region" description="Helical" evidence="6">
    <location>
        <begin position="121"/>
        <end position="144"/>
    </location>
</feature>
<dbReference type="InterPro" id="IPR050189">
    <property type="entry name" value="MFS_Efflux_Transporters"/>
</dbReference>
<feature type="transmembrane region" description="Helical" evidence="6">
    <location>
        <begin position="235"/>
        <end position="258"/>
    </location>
</feature>
<feature type="domain" description="Major facilitator superfamily (MFS) profile" evidence="7">
    <location>
        <begin position="27"/>
        <end position="416"/>
    </location>
</feature>
<accession>A0A5Q3Q665</accession>
<organism evidence="8 9">
    <name type="scientific">Allosaccharopolyspora coralli</name>
    <dbReference type="NCBI Taxonomy" id="2665642"/>
    <lineage>
        <taxon>Bacteria</taxon>
        <taxon>Bacillati</taxon>
        <taxon>Actinomycetota</taxon>
        <taxon>Actinomycetes</taxon>
        <taxon>Pseudonocardiales</taxon>
        <taxon>Pseudonocardiaceae</taxon>
        <taxon>Allosaccharopolyspora</taxon>
    </lineage>
</organism>
<evidence type="ECO:0000259" key="7">
    <source>
        <dbReference type="PROSITE" id="PS50850"/>
    </source>
</evidence>
<gene>
    <name evidence="8" type="ORF">GIY23_11820</name>
</gene>
<reference evidence="9" key="1">
    <citation type="submission" date="2019-11" db="EMBL/GenBank/DDBJ databases">
        <title>The complete genome sequence of Saccharopolyspora sp. E2A.</title>
        <authorList>
            <person name="Zhang G."/>
        </authorList>
    </citation>
    <scope>NUCLEOTIDE SEQUENCE [LARGE SCALE GENOMIC DNA]</scope>
    <source>
        <strain evidence="9">E2A</strain>
    </source>
</reference>
<keyword evidence="5 6" id="KW-0472">Membrane</keyword>
<evidence type="ECO:0000313" key="8">
    <source>
        <dbReference type="EMBL" id="QGK70121.1"/>
    </source>
</evidence>
<sequence>MSTGGSTTAARDAEAPGAVDDAVPGDLRMSATLWPLMLASALGLVPFTVFSTFLVPISEDAGTSVAVMGGLRGLGGLAALLVGTALAPLLDRVSTTSVAAGSLLLLAASSLLAAMGELLALAGFCLLIGAATAMLTPALMTAAADHYTSQQAAGRAATLMTATQSLTAMLAAPLISLPALVWGWRGDLVAVAAIGILLAVILVRRGRTSPSAPGGGKSALGYRASFRALSSISGVFPLLLVAFLRTAAFMGYLAYLAAFYEQRFALTPTVFAFVWTLSGASFFVGNLVIGRVVNSGHSRVAPERMLLAGTVAALCAVVGFYFSPGLAVALVCTSVLGLGHATVAACVTTLLVRRCGSLRGSALSLNAAGMSLGVFVGSAAGGVGLALAGFAGMAVVFGVLTGGAVVASLLLTRRAEVTAA</sequence>
<feature type="transmembrane region" description="Helical" evidence="6">
    <location>
        <begin position="270"/>
        <end position="293"/>
    </location>
</feature>
<evidence type="ECO:0000256" key="5">
    <source>
        <dbReference type="ARBA" id="ARBA00023136"/>
    </source>
</evidence>
<name>A0A5Q3Q665_9PSEU</name>
<feature type="transmembrane region" description="Helical" evidence="6">
    <location>
        <begin position="182"/>
        <end position="203"/>
    </location>
</feature>
<keyword evidence="3 6" id="KW-0812">Transmembrane</keyword>
<dbReference type="InterPro" id="IPR011701">
    <property type="entry name" value="MFS"/>
</dbReference>
<feature type="transmembrane region" description="Helical" evidence="6">
    <location>
        <begin position="36"/>
        <end position="57"/>
    </location>
</feature>
<feature type="transmembrane region" description="Helical" evidence="6">
    <location>
        <begin position="328"/>
        <end position="351"/>
    </location>
</feature>
<feature type="transmembrane region" description="Helical" evidence="6">
    <location>
        <begin position="69"/>
        <end position="90"/>
    </location>
</feature>
<dbReference type="Gene3D" id="1.20.1250.20">
    <property type="entry name" value="MFS general substrate transporter like domains"/>
    <property type="match status" value="2"/>
</dbReference>
<dbReference type="Proteomes" id="UP000371041">
    <property type="component" value="Chromosome"/>
</dbReference>
<evidence type="ECO:0000256" key="3">
    <source>
        <dbReference type="ARBA" id="ARBA00022692"/>
    </source>
</evidence>
<dbReference type="AlphaFoldDB" id="A0A5Q3Q665"/>
<dbReference type="InterPro" id="IPR036259">
    <property type="entry name" value="MFS_trans_sf"/>
</dbReference>
<dbReference type="PANTHER" id="PTHR43124">
    <property type="entry name" value="PURINE EFFLUX PUMP PBUE"/>
    <property type="match status" value="1"/>
</dbReference>
<dbReference type="Pfam" id="PF07690">
    <property type="entry name" value="MFS_1"/>
    <property type="match status" value="1"/>
</dbReference>
<evidence type="ECO:0000313" key="9">
    <source>
        <dbReference type="Proteomes" id="UP000371041"/>
    </source>
</evidence>
<feature type="transmembrane region" description="Helical" evidence="6">
    <location>
        <begin position="97"/>
        <end position="115"/>
    </location>
</feature>
<evidence type="ECO:0000256" key="1">
    <source>
        <dbReference type="ARBA" id="ARBA00004651"/>
    </source>
</evidence>
<keyword evidence="4 6" id="KW-1133">Transmembrane helix</keyword>
<dbReference type="InterPro" id="IPR020846">
    <property type="entry name" value="MFS_dom"/>
</dbReference>
<dbReference type="SUPFAM" id="SSF103473">
    <property type="entry name" value="MFS general substrate transporter"/>
    <property type="match status" value="1"/>
</dbReference>
<proteinExistence type="predicted"/>
<dbReference type="RefSeq" id="WP_154076704.1">
    <property type="nucleotide sequence ID" value="NZ_CP045929.1"/>
</dbReference>
<evidence type="ECO:0000256" key="4">
    <source>
        <dbReference type="ARBA" id="ARBA00022989"/>
    </source>
</evidence>